<keyword evidence="2" id="KW-0472">Membrane</keyword>
<reference evidence="3" key="1">
    <citation type="submission" date="2020-08" db="EMBL/GenBank/DDBJ databases">
        <title>Genome sequencing and assembly of the red palm weevil Rhynchophorus ferrugineus.</title>
        <authorList>
            <person name="Dias G.B."/>
            <person name="Bergman C.M."/>
            <person name="Manee M."/>
        </authorList>
    </citation>
    <scope>NUCLEOTIDE SEQUENCE</scope>
    <source>
        <strain evidence="3">AA-2017</strain>
        <tissue evidence="3">Whole larva</tissue>
    </source>
</reference>
<keyword evidence="2" id="KW-1133">Transmembrane helix</keyword>
<feature type="transmembrane region" description="Helical" evidence="2">
    <location>
        <begin position="81"/>
        <end position="101"/>
    </location>
</feature>
<evidence type="ECO:0000313" key="3">
    <source>
        <dbReference type="EMBL" id="KAF7269030.1"/>
    </source>
</evidence>
<organism evidence="3 4">
    <name type="scientific">Rhynchophorus ferrugineus</name>
    <name type="common">Red palm weevil</name>
    <name type="synonym">Curculio ferrugineus</name>
    <dbReference type="NCBI Taxonomy" id="354439"/>
    <lineage>
        <taxon>Eukaryota</taxon>
        <taxon>Metazoa</taxon>
        <taxon>Ecdysozoa</taxon>
        <taxon>Arthropoda</taxon>
        <taxon>Hexapoda</taxon>
        <taxon>Insecta</taxon>
        <taxon>Pterygota</taxon>
        <taxon>Neoptera</taxon>
        <taxon>Endopterygota</taxon>
        <taxon>Coleoptera</taxon>
        <taxon>Polyphaga</taxon>
        <taxon>Cucujiformia</taxon>
        <taxon>Curculionidae</taxon>
        <taxon>Dryophthorinae</taxon>
        <taxon>Rhynchophorus</taxon>
    </lineage>
</organism>
<evidence type="ECO:0000256" key="2">
    <source>
        <dbReference type="SAM" id="Phobius"/>
    </source>
</evidence>
<keyword evidence="4" id="KW-1185">Reference proteome</keyword>
<gene>
    <name evidence="3" type="ORF">GWI33_017910</name>
</gene>
<feature type="compositionally biased region" description="Basic and acidic residues" evidence="1">
    <location>
        <begin position="20"/>
        <end position="30"/>
    </location>
</feature>
<name>A0A834HUZ0_RHYFE</name>
<proteinExistence type="predicted"/>
<sequence length="102" mass="11970">MKVEKKRIKRSDTAKLTQGKKGEREKEKKSGRSSATGYGGRIDDSWLNMTYHTMREKMGTMKNINNFLRKKWERSFESDRIYFFVVFFLFSVVLATTDGSLL</sequence>
<dbReference type="AlphaFoldDB" id="A0A834HUZ0"/>
<feature type="region of interest" description="Disordered" evidence="1">
    <location>
        <begin position="1"/>
        <end position="40"/>
    </location>
</feature>
<comment type="caution">
    <text evidence="3">The sequence shown here is derived from an EMBL/GenBank/DDBJ whole genome shotgun (WGS) entry which is preliminary data.</text>
</comment>
<evidence type="ECO:0000313" key="4">
    <source>
        <dbReference type="Proteomes" id="UP000625711"/>
    </source>
</evidence>
<keyword evidence="2" id="KW-0812">Transmembrane</keyword>
<dbReference type="Proteomes" id="UP000625711">
    <property type="component" value="Unassembled WGS sequence"/>
</dbReference>
<dbReference type="EMBL" id="JAACXV010014278">
    <property type="protein sequence ID" value="KAF7269030.1"/>
    <property type="molecule type" value="Genomic_DNA"/>
</dbReference>
<protein>
    <submittedName>
        <fullName evidence="3">Uncharacterized protein</fullName>
    </submittedName>
</protein>
<evidence type="ECO:0000256" key="1">
    <source>
        <dbReference type="SAM" id="MobiDB-lite"/>
    </source>
</evidence>
<accession>A0A834HUZ0</accession>